<dbReference type="STRING" id="1165861.A0A0L0VR41"/>
<proteinExistence type="predicted"/>
<dbReference type="EMBL" id="AJIL01000028">
    <property type="protein sequence ID" value="KNF01753.1"/>
    <property type="molecule type" value="Genomic_DNA"/>
</dbReference>
<gene>
    <name evidence="2" type="ORF">PSTG_05177</name>
</gene>
<accession>A0A0L0VR41</accession>
<organism evidence="2 3">
    <name type="scientific">Puccinia striiformis f. sp. tritici PST-78</name>
    <dbReference type="NCBI Taxonomy" id="1165861"/>
    <lineage>
        <taxon>Eukaryota</taxon>
        <taxon>Fungi</taxon>
        <taxon>Dikarya</taxon>
        <taxon>Basidiomycota</taxon>
        <taxon>Pucciniomycotina</taxon>
        <taxon>Pucciniomycetes</taxon>
        <taxon>Pucciniales</taxon>
        <taxon>Pucciniaceae</taxon>
        <taxon>Puccinia</taxon>
    </lineage>
</organism>
<dbReference type="PANTHER" id="PTHR33324:SF2">
    <property type="entry name" value="MYB_SANT-LIKE DNA-BINDING DOMAIN-CONTAINING PROTEIN"/>
    <property type="match status" value="1"/>
</dbReference>
<feature type="region of interest" description="Disordered" evidence="1">
    <location>
        <begin position="85"/>
        <end position="147"/>
    </location>
</feature>
<dbReference type="PANTHER" id="PTHR33324">
    <property type="entry name" value="EXPRESSED PROTEIN"/>
    <property type="match status" value="1"/>
</dbReference>
<keyword evidence="3" id="KW-1185">Reference proteome</keyword>
<dbReference type="AlphaFoldDB" id="A0A0L0VR41"/>
<name>A0A0L0VR41_9BASI</name>
<sequence length="166" mass="17617">MKASDFHRNTGLGLQDNDIANGTHTLKMALLGRCKYWDKLHRVMATRTAPTPLHTNESTNLSAPNLLNSCLLALLVPALNGKDKELDIPVPACGSEHPPQTPERNKSQPDKVDEEAAAVRGCTGSPAPQAPSGGTKRKAPPRSKPPLLNFNLIICSMGPSGDGLPG</sequence>
<comment type="caution">
    <text evidence="2">The sequence shown here is derived from an EMBL/GenBank/DDBJ whole genome shotgun (WGS) entry which is preliminary data.</text>
</comment>
<evidence type="ECO:0000313" key="2">
    <source>
        <dbReference type="EMBL" id="KNF01753.1"/>
    </source>
</evidence>
<protein>
    <submittedName>
        <fullName evidence="2">Uncharacterized protein</fullName>
    </submittedName>
</protein>
<evidence type="ECO:0000256" key="1">
    <source>
        <dbReference type="SAM" id="MobiDB-lite"/>
    </source>
</evidence>
<dbReference type="Proteomes" id="UP000054564">
    <property type="component" value="Unassembled WGS sequence"/>
</dbReference>
<reference evidence="3" key="1">
    <citation type="submission" date="2014-03" db="EMBL/GenBank/DDBJ databases">
        <title>The Genome Sequence of Puccinia striiformis f. sp. tritici PST-78.</title>
        <authorList>
            <consortium name="The Broad Institute Genome Sequencing Platform"/>
            <person name="Cuomo C."/>
            <person name="Hulbert S."/>
            <person name="Chen X."/>
            <person name="Walker B."/>
            <person name="Young S.K."/>
            <person name="Zeng Q."/>
            <person name="Gargeya S."/>
            <person name="Fitzgerald M."/>
            <person name="Haas B."/>
            <person name="Abouelleil A."/>
            <person name="Alvarado L."/>
            <person name="Arachchi H.M."/>
            <person name="Berlin A.M."/>
            <person name="Chapman S.B."/>
            <person name="Goldberg J."/>
            <person name="Griggs A."/>
            <person name="Gujja S."/>
            <person name="Hansen M."/>
            <person name="Howarth C."/>
            <person name="Imamovic A."/>
            <person name="Larimer J."/>
            <person name="McCowan C."/>
            <person name="Montmayeur A."/>
            <person name="Murphy C."/>
            <person name="Neiman D."/>
            <person name="Pearson M."/>
            <person name="Priest M."/>
            <person name="Roberts A."/>
            <person name="Saif S."/>
            <person name="Shea T."/>
            <person name="Sisk P."/>
            <person name="Sykes S."/>
            <person name="Wortman J."/>
            <person name="Nusbaum C."/>
            <person name="Birren B."/>
        </authorList>
    </citation>
    <scope>NUCLEOTIDE SEQUENCE [LARGE SCALE GENOMIC DNA]</scope>
    <source>
        <strain evidence="3">race PST-78</strain>
    </source>
</reference>
<evidence type="ECO:0000313" key="3">
    <source>
        <dbReference type="Proteomes" id="UP000054564"/>
    </source>
</evidence>